<evidence type="ECO:0000313" key="4">
    <source>
        <dbReference type="Proteomes" id="UP000030134"/>
    </source>
</evidence>
<keyword evidence="4" id="KW-1185">Reference proteome</keyword>
<protein>
    <submittedName>
        <fullName evidence="3">Thiol:disulfide interchange protein</fullName>
    </submittedName>
</protein>
<dbReference type="eggNOG" id="COG0526">
    <property type="taxonomic scope" value="Bacteria"/>
</dbReference>
<dbReference type="GO" id="GO:0016209">
    <property type="term" value="F:antioxidant activity"/>
    <property type="evidence" value="ECO:0007669"/>
    <property type="project" value="InterPro"/>
</dbReference>
<dbReference type="PROSITE" id="PS51352">
    <property type="entry name" value="THIOREDOXIN_2"/>
    <property type="match status" value="1"/>
</dbReference>
<sequence length="163" mass="18120">MKKLTLLFTILLVAFAAQAQNALPSVNIKTLAGKEINTAKLNNNGKPFIISFFATWCKPCLRELKAINEVYADWQDETGVKLIAVSIDEGQNAQKVKPLVDGNGWEYEVLLDSNSDFKRAMKVNLIPAVFVVDGKGNIVYTHSGYSDGSEEHLIEVVRKHLKK</sequence>
<comment type="caution">
    <text evidence="3">The sequence shown here is derived from an EMBL/GenBank/DDBJ whole genome shotgun (WGS) entry which is preliminary data.</text>
</comment>
<name>A0A0A2G4V7_9PORP</name>
<dbReference type="OrthoDB" id="9794348at2"/>
<proteinExistence type="predicted"/>
<dbReference type="InterPro" id="IPR050553">
    <property type="entry name" value="Thioredoxin_ResA/DsbE_sf"/>
</dbReference>
<dbReference type="CDD" id="cd02966">
    <property type="entry name" value="TlpA_like_family"/>
    <property type="match status" value="1"/>
</dbReference>
<accession>A0A0A2G4V7</accession>
<organism evidence="3 4">
    <name type="scientific">Porphyromonas gingivicanis</name>
    <dbReference type="NCBI Taxonomy" id="266762"/>
    <lineage>
        <taxon>Bacteria</taxon>
        <taxon>Pseudomonadati</taxon>
        <taxon>Bacteroidota</taxon>
        <taxon>Bacteroidia</taxon>
        <taxon>Bacteroidales</taxon>
        <taxon>Porphyromonadaceae</taxon>
        <taxon>Porphyromonas</taxon>
    </lineage>
</organism>
<feature type="domain" description="Thioredoxin" evidence="2">
    <location>
        <begin position="17"/>
        <end position="162"/>
    </location>
</feature>
<dbReference type="AlphaFoldDB" id="A0A0A2G4V7"/>
<feature type="signal peptide" evidence="1">
    <location>
        <begin position="1"/>
        <end position="19"/>
    </location>
</feature>
<gene>
    <name evidence="3" type="ORF">HQ36_05110</name>
</gene>
<reference evidence="3 4" key="1">
    <citation type="submission" date="2014-08" db="EMBL/GenBank/DDBJ databases">
        <title>Porphyromonas gingivicanis strain:COT-022_OH1391 Genome sequencing.</title>
        <authorList>
            <person name="Wallis C."/>
            <person name="Deusch O."/>
            <person name="O'Flynn C."/>
            <person name="Davis I."/>
            <person name="Jospin G."/>
            <person name="Darling A.E."/>
            <person name="Coil D.A."/>
            <person name="Alexiev A."/>
            <person name="Horsfall A."/>
            <person name="Kirkwood N."/>
            <person name="Harris S."/>
            <person name="Eisen J.A."/>
        </authorList>
    </citation>
    <scope>NUCLEOTIDE SEQUENCE [LARGE SCALE GENOMIC DNA]</scope>
    <source>
        <strain evidence="4">COT-022 OH1391</strain>
    </source>
</reference>
<dbReference type="Proteomes" id="UP000030134">
    <property type="component" value="Unassembled WGS sequence"/>
</dbReference>
<feature type="chain" id="PRO_5001987018" evidence="1">
    <location>
        <begin position="20"/>
        <end position="163"/>
    </location>
</feature>
<dbReference type="InterPro" id="IPR013766">
    <property type="entry name" value="Thioredoxin_domain"/>
</dbReference>
<evidence type="ECO:0000256" key="1">
    <source>
        <dbReference type="SAM" id="SignalP"/>
    </source>
</evidence>
<evidence type="ECO:0000259" key="2">
    <source>
        <dbReference type="PROSITE" id="PS51352"/>
    </source>
</evidence>
<dbReference type="InterPro" id="IPR036249">
    <property type="entry name" value="Thioredoxin-like_sf"/>
</dbReference>
<dbReference type="PANTHER" id="PTHR42852:SF17">
    <property type="entry name" value="THIOREDOXIN-LIKE PROTEIN HI_1115"/>
    <property type="match status" value="1"/>
</dbReference>
<dbReference type="InterPro" id="IPR000866">
    <property type="entry name" value="AhpC/TSA"/>
</dbReference>
<keyword evidence="1" id="KW-0732">Signal</keyword>
<dbReference type="SUPFAM" id="SSF52833">
    <property type="entry name" value="Thioredoxin-like"/>
    <property type="match status" value="1"/>
</dbReference>
<evidence type="ECO:0000313" key="3">
    <source>
        <dbReference type="EMBL" id="KGN98276.1"/>
    </source>
</evidence>
<dbReference type="Gene3D" id="3.40.30.10">
    <property type="entry name" value="Glutaredoxin"/>
    <property type="match status" value="1"/>
</dbReference>
<dbReference type="GO" id="GO:0016491">
    <property type="term" value="F:oxidoreductase activity"/>
    <property type="evidence" value="ECO:0007669"/>
    <property type="project" value="InterPro"/>
</dbReference>
<dbReference type="STRING" id="266762.HQ36_05110"/>
<dbReference type="EMBL" id="JQZW01000008">
    <property type="protein sequence ID" value="KGN98276.1"/>
    <property type="molecule type" value="Genomic_DNA"/>
</dbReference>
<dbReference type="Pfam" id="PF00578">
    <property type="entry name" value="AhpC-TSA"/>
    <property type="match status" value="1"/>
</dbReference>
<dbReference type="RefSeq" id="WP_025842257.1">
    <property type="nucleotide sequence ID" value="NZ_JQZW01000008.1"/>
</dbReference>
<dbReference type="PANTHER" id="PTHR42852">
    <property type="entry name" value="THIOL:DISULFIDE INTERCHANGE PROTEIN DSBE"/>
    <property type="match status" value="1"/>
</dbReference>